<proteinExistence type="predicted"/>
<name>A0ABW6WY90_9ACTN</name>
<comment type="caution">
    <text evidence="2">The sequence shown here is derived from an EMBL/GenBank/DDBJ whole genome shotgun (WGS) entry which is preliminary data.</text>
</comment>
<evidence type="ECO:0000256" key="1">
    <source>
        <dbReference type="SAM" id="Phobius"/>
    </source>
</evidence>
<feature type="transmembrane region" description="Helical" evidence="1">
    <location>
        <begin position="51"/>
        <end position="70"/>
    </location>
</feature>
<dbReference type="InterPro" id="IPR016181">
    <property type="entry name" value="Acyl_CoA_acyltransferase"/>
</dbReference>
<dbReference type="SUPFAM" id="SSF55729">
    <property type="entry name" value="Acyl-CoA N-acyltransferases (Nat)"/>
    <property type="match status" value="1"/>
</dbReference>
<dbReference type="RefSeq" id="WP_020513970.1">
    <property type="nucleotide sequence ID" value="NZ_JBIAZU010000012.1"/>
</dbReference>
<keyword evidence="1" id="KW-1133">Transmembrane helix</keyword>
<reference evidence="2 3" key="1">
    <citation type="submission" date="2024-10" db="EMBL/GenBank/DDBJ databases">
        <title>The Natural Products Discovery Center: Release of the First 8490 Sequenced Strains for Exploring Actinobacteria Biosynthetic Diversity.</title>
        <authorList>
            <person name="Kalkreuter E."/>
            <person name="Kautsar S.A."/>
            <person name="Yang D."/>
            <person name="Bader C.D."/>
            <person name="Teijaro C.N."/>
            <person name="Fluegel L."/>
            <person name="Davis C.M."/>
            <person name="Simpson J.R."/>
            <person name="Lauterbach L."/>
            <person name="Steele A.D."/>
            <person name="Gui C."/>
            <person name="Meng S."/>
            <person name="Li G."/>
            <person name="Viehrig K."/>
            <person name="Ye F."/>
            <person name="Su P."/>
            <person name="Kiefer A.F."/>
            <person name="Nichols A."/>
            <person name="Cepeda A.J."/>
            <person name="Yan W."/>
            <person name="Fan B."/>
            <person name="Jiang Y."/>
            <person name="Adhikari A."/>
            <person name="Zheng C.-J."/>
            <person name="Schuster L."/>
            <person name="Cowan T.M."/>
            <person name="Smanski M.J."/>
            <person name="Chevrette M.G."/>
            <person name="De Carvalho L.P.S."/>
            <person name="Shen B."/>
        </authorList>
    </citation>
    <scope>NUCLEOTIDE SEQUENCE [LARGE SCALE GENOMIC DNA]</scope>
    <source>
        <strain evidence="2 3">NPDC000087</strain>
    </source>
</reference>
<dbReference type="EMBL" id="JBIAZU010000012">
    <property type="protein sequence ID" value="MFF5297535.1"/>
    <property type="molecule type" value="Genomic_DNA"/>
</dbReference>
<sequence>MDALDIIGWAGSALLVWSLLQNRLLRLRALNLLGCFVLIGYNWAVGVWPMVGLNVVLAGINIWYLTRMLATRHDDRAYQVVEVRTDDALLAHILRTHEGDIARFNPGFSTRDLGRPDGAAFLVVNGDEVVGVVVFHVAGAGVAQVELDYVTERYRDFTPGEFVFRHSRYFIDRGCHTVITPPGMRAPYYGRLGFRRDGDTYVLELAGSGGAGA</sequence>
<dbReference type="Proteomes" id="UP001602245">
    <property type="component" value="Unassembled WGS sequence"/>
</dbReference>
<keyword evidence="1" id="KW-0812">Transmembrane</keyword>
<evidence type="ECO:0000313" key="3">
    <source>
        <dbReference type="Proteomes" id="UP001602245"/>
    </source>
</evidence>
<keyword evidence="3" id="KW-1185">Reference proteome</keyword>
<organism evidence="2 3">
    <name type="scientific">Paractinoplanes globisporus</name>
    <dbReference type="NCBI Taxonomy" id="113565"/>
    <lineage>
        <taxon>Bacteria</taxon>
        <taxon>Bacillati</taxon>
        <taxon>Actinomycetota</taxon>
        <taxon>Actinomycetes</taxon>
        <taxon>Micromonosporales</taxon>
        <taxon>Micromonosporaceae</taxon>
        <taxon>Paractinoplanes</taxon>
    </lineage>
</organism>
<keyword evidence="1" id="KW-0472">Membrane</keyword>
<evidence type="ECO:0008006" key="4">
    <source>
        <dbReference type="Google" id="ProtNLM"/>
    </source>
</evidence>
<gene>
    <name evidence="2" type="ORF">ACFY35_49580</name>
</gene>
<protein>
    <recommendedName>
        <fullName evidence="4">N-acetyltransferase domain-containing protein</fullName>
    </recommendedName>
</protein>
<accession>A0ABW6WY90</accession>
<evidence type="ECO:0000313" key="2">
    <source>
        <dbReference type="EMBL" id="MFF5297535.1"/>
    </source>
</evidence>